<dbReference type="InterPro" id="IPR045175">
    <property type="entry name" value="M28_fam"/>
</dbReference>
<dbReference type="Proteomes" id="UP000245430">
    <property type="component" value="Unassembled WGS sequence"/>
</dbReference>
<dbReference type="GO" id="GO:0008235">
    <property type="term" value="F:metalloexopeptidase activity"/>
    <property type="evidence" value="ECO:0007669"/>
    <property type="project" value="InterPro"/>
</dbReference>
<keyword evidence="1" id="KW-0732">Signal</keyword>
<evidence type="ECO:0000256" key="1">
    <source>
        <dbReference type="SAM" id="SignalP"/>
    </source>
</evidence>
<dbReference type="SUPFAM" id="SSF53187">
    <property type="entry name" value="Zn-dependent exopeptidases"/>
    <property type="match status" value="1"/>
</dbReference>
<dbReference type="PANTHER" id="PTHR12147:SF26">
    <property type="entry name" value="PEPTIDASE M28 DOMAIN-CONTAINING PROTEIN"/>
    <property type="match status" value="1"/>
</dbReference>
<gene>
    <name evidence="3" type="ORF">LX78_02172</name>
</gene>
<evidence type="ECO:0000259" key="2">
    <source>
        <dbReference type="Pfam" id="PF04389"/>
    </source>
</evidence>
<protein>
    <submittedName>
        <fullName evidence="3">Peptidase M28-like protein</fullName>
    </submittedName>
</protein>
<sequence>MKHFLILISVGFLLVACKSTTVVMNNDDPNQNIIPNPSKNDVIMASSSNSKKNSLITSLELNETVSYLSSDELLGRNTGTEGIAKAAMYIEKKFNKHGIQPYFETYLDSFKVGDKNAYNVVGFLEGQNANLKEELIIIGAHYDHIGYGKAVENDSIANGANDNAAGTSAVLAMAKYFSENKSNGRSLMFVLFSAEEMGLLGSKHLAGKLKAEEVNLYTMLNFEMIGVPFTDRDYEVFITGYDLSNMASKINEYVGSNLVGFSEIAKQYQLFRASDNHPFYEAFKLPSQTISSCDLSNYNFYHHVHDEADKLDYNHMASLINKIIPAIEVMSNTPTKEIVLYED</sequence>
<dbReference type="AlphaFoldDB" id="A0A316DJF9"/>
<dbReference type="PANTHER" id="PTHR12147">
    <property type="entry name" value="METALLOPEPTIDASE M28 FAMILY MEMBER"/>
    <property type="match status" value="1"/>
</dbReference>
<dbReference type="InterPro" id="IPR007484">
    <property type="entry name" value="Peptidase_M28"/>
</dbReference>
<feature type="chain" id="PRO_5016262932" evidence="1">
    <location>
        <begin position="25"/>
        <end position="343"/>
    </location>
</feature>
<evidence type="ECO:0000313" key="3">
    <source>
        <dbReference type="EMBL" id="PWK18261.1"/>
    </source>
</evidence>
<accession>A0A316DJF9</accession>
<comment type="caution">
    <text evidence="3">The sequence shown here is derived from an EMBL/GenBank/DDBJ whole genome shotgun (WGS) entry which is preliminary data.</text>
</comment>
<name>A0A316DJF9_9FLAO</name>
<evidence type="ECO:0000313" key="4">
    <source>
        <dbReference type="Proteomes" id="UP000245430"/>
    </source>
</evidence>
<dbReference type="RefSeq" id="WP_245881517.1">
    <property type="nucleotide sequence ID" value="NZ_QGGP01000005.1"/>
</dbReference>
<dbReference type="PROSITE" id="PS51257">
    <property type="entry name" value="PROKAR_LIPOPROTEIN"/>
    <property type="match status" value="1"/>
</dbReference>
<keyword evidence="4" id="KW-1185">Reference proteome</keyword>
<dbReference type="EMBL" id="QGGP01000005">
    <property type="protein sequence ID" value="PWK18261.1"/>
    <property type="molecule type" value="Genomic_DNA"/>
</dbReference>
<feature type="domain" description="Peptidase M28" evidence="2">
    <location>
        <begin position="119"/>
        <end position="319"/>
    </location>
</feature>
<reference evidence="3 4" key="1">
    <citation type="submission" date="2018-05" db="EMBL/GenBank/DDBJ databases">
        <title>Genomic Encyclopedia of Archaeal and Bacterial Type Strains, Phase II (KMG-II): from individual species to whole genera.</title>
        <authorList>
            <person name="Goeker M."/>
        </authorList>
    </citation>
    <scope>NUCLEOTIDE SEQUENCE [LARGE SCALE GENOMIC DNA]</scope>
    <source>
        <strain evidence="3 4">DSM 22637</strain>
    </source>
</reference>
<dbReference type="Gene3D" id="3.40.630.10">
    <property type="entry name" value="Zn peptidases"/>
    <property type="match status" value="1"/>
</dbReference>
<dbReference type="Pfam" id="PF04389">
    <property type="entry name" value="Peptidase_M28"/>
    <property type="match status" value="1"/>
</dbReference>
<dbReference type="GO" id="GO:0006508">
    <property type="term" value="P:proteolysis"/>
    <property type="evidence" value="ECO:0007669"/>
    <property type="project" value="InterPro"/>
</dbReference>
<proteinExistence type="predicted"/>
<feature type="signal peptide" evidence="1">
    <location>
        <begin position="1"/>
        <end position="24"/>
    </location>
</feature>
<organism evidence="3 4">
    <name type="scientific">Xanthomarina spongicola</name>
    <dbReference type="NCBI Taxonomy" id="570520"/>
    <lineage>
        <taxon>Bacteria</taxon>
        <taxon>Pseudomonadati</taxon>
        <taxon>Bacteroidota</taxon>
        <taxon>Flavobacteriia</taxon>
        <taxon>Flavobacteriales</taxon>
        <taxon>Flavobacteriaceae</taxon>
        <taxon>Xanthomarina</taxon>
    </lineage>
</organism>